<feature type="active site" description="Charge relay system" evidence="5">
    <location>
        <position position="497"/>
    </location>
</feature>
<feature type="region of interest" description="Disordered" evidence="6">
    <location>
        <begin position="1"/>
        <end position="23"/>
    </location>
</feature>
<sequence>MPKPPKRTPRDRVQHALPPYTGPYQVGFLELELPARRPRAFSPHIKRNGEFALKLDTVLFAVYYPADLERRKGSVSGDKAATAAPGPGERAGNGGDGKPVGNDRVSAQEENGKGEEKGQTGADGQGEPRPHLRRAPWLPRPRGATCKGYAKFFNIPHWPVTTYMAATSMFTKLPAYRNARLSGEWPRTTPEEAQQDHATTGAGGYESGETLVEGEGDKEGGHGKPQFPVVIFSHGLGGSRTLYSSICGELASFGLVVVAVEHRDGSGARTFVNKTGKRENLDSQDVDKSGGPPKNEKKSRRHRKKRNTEIRPYYKIDYLVPKDNAQDTSPHNPDGVDKELRGAQIEMRLAEIEEAFYVLGLVNNGSGDKVRRDNLREVGHIGSSSIGLRGIDWRDWEGRLDLESVTMMGHSFGGATTVQALRSDKLAWITQGILLDPWGPATPECTEQKSVHKPVISIGSEAFMHWAENFDCIEQVCNEARAADTLSWMTTIRGSTHLSQTDFAVLYPNWMSLLMKTIVDPKRAIYLTVHSALEFLRLTLPVTQSRFAEAWPDEQLLSSADSETEAVSDHRPDDKWVAARLKIPHEFSTRLRGMFQRDASLASPRGLMNQGPGNEIWCHQSPGQDVVEQYLRRNGRLPVSSSLEGVIA</sequence>
<dbReference type="Proteomes" id="UP001278766">
    <property type="component" value="Unassembled WGS sequence"/>
</dbReference>
<proteinExistence type="inferred from homology"/>
<reference evidence="7" key="1">
    <citation type="journal article" date="2023" name="Mol. Phylogenet. Evol.">
        <title>Genome-scale phylogeny and comparative genomics of the fungal order Sordariales.</title>
        <authorList>
            <person name="Hensen N."/>
            <person name="Bonometti L."/>
            <person name="Westerberg I."/>
            <person name="Brannstrom I.O."/>
            <person name="Guillou S."/>
            <person name="Cros-Aarteil S."/>
            <person name="Calhoun S."/>
            <person name="Haridas S."/>
            <person name="Kuo A."/>
            <person name="Mondo S."/>
            <person name="Pangilinan J."/>
            <person name="Riley R."/>
            <person name="LaButti K."/>
            <person name="Andreopoulos B."/>
            <person name="Lipzen A."/>
            <person name="Chen C."/>
            <person name="Yan M."/>
            <person name="Daum C."/>
            <person name="Ng V."/>
            <person name="Clum A."/>
            <person name="Steindorff A."/>
            <person name="Ohm R.A."/>
            <person name="Martin F."/>
            <person name="Silar P."/>
            <person name="Natvig D.O."/>
            <person name="Lalanne C."/>
            <person name="Gautier V."/>
            <person name="Ament-Velasquez S.L."/>
            <person name="Kruys A."/>
            <person name="Hutchinson M.I."/>
            <person name="Powell A.J."/>
            <person name="Barry K."/>
            <person name="Miller A.N."/>
            <person name="Grigoriev I.V."/>
            <person name="Debuchy R."/>
            <person name="Gladieux P."/>
            <person name="Hiltunen Thoren M."/>
            <person name="Johannesson H."/>
        </authorList>
    </citation>
    <scope>NUCLEOTIDE SEQUENCE</scope>
    <source>
        <strain evidence="7">CBS 168.71</strain>
    </source>
</reference>
<protein>
    <recommendedName>
        <fullName evidence="4">Putative phospholipase</fullName>
        <ecNumber evidence="4">3.1.1.47</ecNumber>
    </recommendedName>
</protein>
<dbReference type="GO" id="GO:0016042">
    <property type="term" value="P:lipid catabolic process"/>
    <property type="evidence" value="ECO:0007669"/>
    <property type="project" value="UniProtKB-KW"/>
</dbReference>
<feature type="active site" description="Charge relay system" evidence="5">
    <location>
        <position position="436"/>
    </location>
</feature>
<dbReference type="GeneID" id="87836927"/>
<dbReference type="Gene3D" id="3.40.50.1820">
    <property type="entry name" value="alpha/beta hydrolase"/>
    <property type="match status" value="1"/>
</dbReference>
<feature type="region of interest" description="Disordered" evidence="6">
    <location>
        <begin position="73"/>
        <end position="140"/>
    </location>
</feature>
<evidence type="ECO:0000256" key="3">
    <source>
        <dbReference type="ARBA" id="ARBA00023098"/>
    </source>
</evidence>
<feature type="region of interest" description="Disordered" evidence="6">
    <location>
        <begin position="187"/>
        <end position="224"/>
    </location>
</feature>
<feature type="compositionally biased region" description="Gly residues" evidence="6">
    <location>
        <begin position="89"/>
        <end position="98"/>
    </location>
</feature>
<dbReference type="PANTHER" id="PTHR10272:SF0">
    <property type="entry name" value="PLATELET-ACTIVATING FACTOR ACETYLHYDROLASE"/>
    <property type="match status" value="1"/>
</dbReference>
<dbReference type="EC" id="3.1.1.47" evidence="4"/>
<dbReference type="InterPro" id="IPR029058">
    <property type="entry name" value="AB_hydrolase_fold"/>
</dbReference>
<dbReference type="PIRSF" id="PIRSF018169">
    <property type="entry name" value="PAF_acetylhydrolase"/>
    <property type="match status" value="1"/>
</dbReference>
<evidence type="ECO:0000256" key="6">
    <source>
        <dbReference type="SAM" id="MobiDB-lite"/>
    </source>
</evidence>
<dbReference type="GO" id="GO:0003847">
    <property type="term" value="F:1-alkyl-2-acetylglycerophosphocholine esterase activity"/>
    <property type="evidence" value="ECO:0007669"/>
    <property type="project" value="UniProtKB-UniRule"/>
</dbReference>
<comment type="catalytic activity">
    <reaction evidence="4">
        <text>a 1-O-alkyl-2-acetyl-sn-glycero-3-phosphocholine + H2O = a 1-O-alkyl-sn-glycero-3-phosphocholine + acetate + H(+)</text>
        <dbReference type="Rhea" id="RHEA:17777"/>
        <dbReference type="ChEBI" id="CHEBI:15377"/>
        <dbReference type="ChEBI" id="CHEBI:15378"/>
        <dbReference type="ChEBI" id="CHEBI:30089"/>
        <dbReference type="ChEBI" id="CHEBI:30909"/>
        <dbReference type="ChEBI" id="CHEBI:36707"/>
        <dbReference type="EC" id="3.1.1.47"/>
    </reaction>
</comment>
<evidence type="ECO:0000256" key="5">
    <source>
        <dbReference type="PIRSR" id="PIRSR018169-1"/>
    </source>
</evidence>
<reference evidence="7" key="2">
    <citation type="submission" date="2023-06" db="EMBL/GenBank/DDBJ databases">
        <authorList>
            <consortium name="Lawrence Berkeley National Laboratory"/>
            <person name="Haridas S."/>
            <person name="Hensen N."/>
            <person name="Bonometti L."/>
            <person name="Westerberg I."/>
            <person name="Brannstrom I.O."/>
            <person name="Guillou S."/>
            <person name="Cros-Aarteil S."/>
            <person name="Calhoun S."/>
            <person name="Kuo A."/>
            <person name="Mondo S."/>
            <person name="Pangilinan J."/>
            <person name="Riley R."/>
            <person name="Labutti K."/>
            <person name="Andreopoulos B."/>
            <person name="Lipzen A."/>
            <person name="Chen C."/>
            <person name="Yanf M."/>
            <person name="Daum C."/>
            <person name="Ng V."/>
            <person name="Clum A."/>
            <person name="Steindorff A."/>
            <person name="Ohm R."/>
            <person name="Martin F."/>
            <person name="Silar P."/>
            <person name="Natvig D."/>
            <person name="Lalanne C."/>
            <person name="Gautier V."/>
            <person name="Ament-Velasquez S.L."/>
            <person name="Kruys A."/>
            <person name="Hutchinson M.I."/>
            <person name="Powell A.J."/>
            <person name="Barry K."/>
            <person name="Miller A.N."/>
            <person name="Grigoriev I.V."/>
            <person name="Debuchy R."/>
            <person name="Gladieux P."/>
            <person name="Thoren M.H."/>
            <person name="Johannesson H."/>
        </authorList>
    </citation>
    <scope>NUCLEOTIDE SEQUENCE</scope>
    <source>
        <strain evidence="7">CBS 168.71</strain>
    </source>
</reference>
<feature type="active site" description="Nucleophile" evidence="5">
    <location>
        <position position="411"/>
    </location>
</feature>
<gene>
    <name evidence="7" type="ORF">B0H64DRAFT_25324</name>
</gene>
<keyword evidence="8" id="KW-1185">Reference proteome</keyword>
<evidence type="ECO:0000313" key="8">
    <source>
        <dbReference type="Proteomes" id="UP001278766"/>
    </source>
</evidence>
<comment type="caution">
    <text evidence="7">The sequence shown here is derived from an EMBL/GenBank/DDBJ whole genome shotgun (WGS) entry which is preliminary data.</text>
</comment>
<evidence type="ECO:0000256" key="1">
    <source>
        <dbReference type="ARBA" id="ARBA00022801"/>
    </source>
</evidence>
<organism evidence="7 8">
    <name type="scientific">Chaetomium fimeti</name>
    <dbReference type="NCBI Taxonomy" id="1854472"/>
    <lineage>
        <taxon>Eukaryota</taxon>
        <taxon>Fungi</taxon>
        <taxon>Dikarya</taxon>
        <taxon>Ascomycota</taxon>
        <taxon>Pezizomycotina</taxon>
        <taxon>Sordariomycetes</taxon>
        <taxon>Sordariomycetidae</taxon>
        <taxon>Sordariales</taxon>
        <taxon>Chaetomiaceae</taxon>
        <taxon>Chaetomium</taxon>
    </lineage>
</organism>
<dbReference type="Pfam" id="PF03403">
    <property type="entry name" value="PAF-AH_p_II"/>
    <property type="match status" value="2"/>
</dbReference>
<feature type="compositionally biased region" description="Basic and acidic residues" evidence="6">
    <location>
        <begin position="276"/>
        <end position="288"/>
    </location>
</feature>
<keyword evidence="2 4" id="KW-0442">Lipid degradation</keyword>
<accession>A0AAE0LX28</accession>
<dbReference type="RefSeq" id="XP_062664370.1">
    <property type="nucleotide sequence ID" value="XM_062799979.1"/>
</dbReference>
<evidence type="ECO:0000256" key="4">
    <source>
        <dbReference type="PIRNR" id="PIRNR018169"/>
    </source>
</evidence>
<evidence type="ECO:0000313" key="7">
    <source>
        <dbReference type="EMBL" id="KAK3300856.1"/>
    </source>
</evidence>
<keyword evidence="3 4" id="KW-0443">Lipid metabolism</keyword>
<dbReference type="EMBL" id="JAUEPN010000001">
    <property type="protein sequence ID" value="KAK3300856.1"/>
    <property type="molecule type" value="Genomic_DNA"/>
</dbReference>
<keyword evidence="1 4" id="KW-0378">Hydrolase</keyword>
<dbReference type="SUPFAM" id="SSF53474">
    <property type="entry name" value="alpha/beta-Hydrolases"/>
    <property type="match status" value="1"/>
</dbReference>
<dbReference type="InterPro" id="IPR016715">
    <property type="entry name" value="PAF_acetylhydro_eukaryote"/>
</dbReference>
<feature type="compositionally biased region" description="Basic residues" evidence="6">
    <location>
        <begin position="297"/>
        <end position="306"/>
    </location>
</feature>
<dbReference type="AlphaFoldDB" id="A0AAE0LX28"/>
<feature type="compositionally biased region" description="Basic and acidic residues" evidence="6">
    <location>
        <begin position="106"/>
        <end position="118"/>
    </location>
</feature>
<comment type="similarity">
    <text evidence="4">Belongs to the serine esterase family.</text>
</comment>
<feature type="region of interest" description="Disordered" evidence="6">
    <location>
        <begin position="268"/>
        <end position="306"/>
    </location>
</feature>
<name>A0AAE0LX28_9PEZI</name>
<dbReference type="PANTHER" id="PTHR10272">
    <property type="entry name" value="PLATELET-ACTIVATING FACTOR ACETYLHYDROLASE"/>
    <property type="match status" value="1"/>
</dbReference>
<evidence type="ECO:0000256" key="2">
    <source>
        <dbReference type="ARBA" id="ARBA00022963"/>
    </source>
</evidence>